<evidence type="ECO:0000313" key="4">
    <source>
        <dbReference type="EMBL" id="RNF21253.1"/>
    </source>
</evidence>
<dbReference type="GeneID" id="40317180"/>
<dbReference type="AlphaFoldDB" id="A0A3R7L537"/>
<dbReference type="RefSeq" id="XP_029229472.1">
    <property type="nucleotide sequence ID" value="XM_029370487.1"/>
</dbReference>
<sequence>MRLSGKAALREGRGGVTVSHKGSRREGRSMPKPNKGTKKVDGEVECITVGAKQLLVSAQDRLRRKRYAKFFDELLVATQETTRGPRALTTLGKSEVPVLAVGYIARAMGLNLSNKEVLCLLEMVEDTDAASRGVVLAEVLKEVIVEALMTGLMAPPKAPVTATASSRKPPVAASPASRIAPISVVRDSEEKIYEAFSVLDLARRGYLEAEELRRFLRSGGEPFTEEEVDEFISAAADPESGRIYYEEFADVLATE</sequence>
<accession>A0A3R7L537</accession>
<dbReference type="InterPro" id="IPR011992">
    <property type="entry name" value="EF-hand-dom_pair"/>
</dbReference>
<comment type="caution">
    <text evidence="4">The sequence shown here is derived from an EMBL/GenBank/DDBJ whole genome shotgun (WGS) entry which is preliminary data.</text>
</comment>
<organism evidence="4 5">
    <name type="scientific">Trypanosoma conorhini</name>
    <dbReference type="NCBI Taxonomy" id="83891"/>
    <lineage>
        <taxon>Eukaryota</taxon>
        <taxon>Discoba</taxon>
        <taxon>Euglenozoa</taxon>
        <taxon>Kinetoplastea</taxon>
        <taxon>Metakinetoplastina</taxon>
        <taxon>Trypanosomatida</taxon>
        <taxon>Trypanosomatidae</taxon>
        <taxon>Trypanosoma</taxon>
    </lineage>
</organism>
<dbReference type="OrthoDB" id="10260307at2759"/>
<dbReference type="FunFam" id="1.10.238.10:FF:000003">
    <property type="entry name" value="Calmodulin A"/>
    <property type="match status" value="1"/>
</dbReference>
<gene>
    <name evidence="4" type="ORF">Tco025E_03569</name>
</gene>
<dbReference type="PANTHER" id="PTHR46763">
    <property type="entry name" value="DYNEIN REGULATORY COMPLEX PROTEIN 8"/>
    <property type="match status" value="1"/>
</dbReference>
<reference evidence="4 5" key="1">
    <citation type="journal article" date="2018" name="BMC Genomics">
        <title>Genomic comparison of Trypanosoma conorhini and Trypanosoma rangeli to Trypanosoma cruzi strains of high and low virulence.</title>
        <authorList>
            <person name="Bradwell K.R."/>
            <person name="Koparde V.N."/>
            <person name="Matveyev A.V."/>
            <person name="Serrano M.G."/>
            <person name="Alves J.M."/>
            <person name="Parikh H."/>
            <person name="Huang B."/>
            <person name="Lee V."/>
            <person name="Espinosa-Alvarez O."/>
            <person name="Ortiz P.A."/>
            <person name="Costa-Martins A.G."/>
            <person name="Teixeira M.M."/>
            <person name="Buck G.A."/>
        </authorList>
    </citation>
    <scope>NUCLEOTIDE SEQUENCE [LARGE SCALE GENOMIC DNA]</scope>
    <source>
        <strain evidence="4 5">025E</strain>
    </source>
</reference>
<dbReference type="PANTHER" id="PTHR46763:SF1">
    <property type="entry name" value="DYNEIN REGULATORY COMPLEX PROTEIN 8"/>
    <property type="match status" value="1"/>
</dbReference>
<evidence type="ECO:0000256" key="1">
    <source>
        <dbReference type="ARBA" id="ARBA00022737"/>
    </source>
</evidence>
<feature type="domain" description="EF-hand" evidence="3">
    <location>
        <begin position="187"/>
        <end position="222"/>
    </location>
</feature>
<dbReference type="Gene3D" id="1.10.238.10">
    <property type="entry name" value="EF-hand"/>
    <property type="match status" value="1"/>
</dbReference>
<dbReference type="CDD" id="cd00051">
    <property type="entry name" value="EFh"/>
    <property type="match status" value="1"/>
</dbReference>
<dbReference type="Proteomes" id="UP000284403">
    <property type="component" value="Unassembled WGS sequence"/>
</dbReference>
<evidence type="ECO:0000259" key="3">
    <source>
        <dbReference type="PROSITE" id="PS50222"/>
    </source>
</evidence>
<feature type="region of interest" description="Disordered" evidence="2">
    <location>
        <begin position="1"/>
        <end position="39"/>
    </location>
</feature>
<evidence type="ECO:0000313" key="5">
    <source>
        <dbReference type="Proteomes" id="UP000284403"/>
    </source>
</evidence>
<dbReference type="InterPro" id="IPR002048">
    <property type="entry name" value="EF_hand_dom"/>
</dbReference>
<name>A0A3R7L537_9TRYP</name>
<evidence type="ECO:0000256" key="2">
    <source>
        <dbReference type="SAM" id="MobiDB-lite"/>
    </source>
</evidence>
<dbReference type="PROSITE" id="PS50222">
    <property type="entry name" value="EF_HAND_2"/>
    <property type="match status" value="1"/>
</dbReference>
<dbReference type="Pfam" id="PF13499">
    <property type="entry name" value="EF-hand_7"/>
    <property type="match status" value="1"/>
</dbReference>
<dbReference type="EMBL" id="MKKU01000161">
    <property type="protein sequence ID" value="RNF21253.1"/>
    <property type="molecule type" value="Genomic_DNA"/>
</dbReference>
<dbReference type="GO" id="GO:0005509">
    <property type="term" value="F:calcium ion binding"/>
    <property type="evidence" value="ECO:0007669"/>
    <property type="project" value="InterPro"/>
</dbReference>
<dbReference type="SUPFAM" id="SSF47473">
    <property type="entry name" value="EF-hand"/>
    <property type="match status" value="1"/>
</dbReference>
<keyword evidence="5" id="KW-1185">Reference proteome</keyword>
<proteinExistence type="predicted"/>
<protein>
    <recommendedName>
        <fullName evidence="3">EF-hand domain-containing protein</fullName>
    </recommendedName>
</protein>
<keyword evidence="1" id="KW-0677">Repeat</keyword>